<dbReference type="Gene3D" id="1.10.1660.10">
    <property type="match status" value="1"/>
</dbReference>
<dbReference type="InterPro" id="IPR009061">
    <property type="entry name" value="DNA-bd_dom_put_sf"/>
</dbReference>
<dbReference type="eggNOG" id="COG0745">
    <property type="taxonomic scope" value="Bacteria"/>
</dbReference>
<dbReference type="InterPro" id="IPR001789">
    <property type="entry name" value="Sig_transdc_resp-reg_receiver"/>
</dbReference>
<comment type="caution">
    <text evidence="4">The sequence shown here is derived from an EMBL/GenBank/DDBJ whole genome shotgun (WGS) entry which is preliminary data.</text>
</comment>
<organism evidence="4 5">
    <name type="scientific">Desulfococcus multivorans DSM 2059</name>
    <dbReference type="NCBI Taxonomy" id="1121405"/>
    <lineage>
        <taxon>Bacteria</taxon>
        <taxon>Pseudomonadati</taxon>
        <taxon>Thermodesulfobacteriota</taxon>
        <taxon>Desulfobacteria</taxon>
        <taxon>Desulfobacterales</taxon>
        <taxon>Desulfococcaceae</taxon>
        <taxon>Desulfococcus</taxon>
    </lineage>
</organism>
<dbReference type="SUPFAM" id="SSF52172">
    <property type="entry name" value="CheY-like"/>
    <property type="match status" value="1"/>
</dbReference>
<dbReference type="GO" id="GO:0000160">
    <property type="term" value="P:phosphorelay signal transduction system"/>
    <property type="evidence" value="ECO:0007669"/>
    <property type="project" value="InterPro"/>
</dbReference>
<proteinExistence type="predicted"/>
<dbReference type="Pfam" id="PF00072">
    <property type="entry name" value="Response_reg"/>
    <property type="match status" value="1"/>
</dbReference>
<sequence length="188" mass="21658">MALEKDILTVSEAARMCSVTRATVWRWIKAGRLRSAATAGGHHRIHLDDLQDLRRKNDMEIRIRYGRAERRILIVDDDPGVRKVLTRTLSREGYTVAWASDGFEAGLQTIRFKPDLIILDLFMPRVDGFEVCRRIKSDKETAHIRIIAVSGFADRENRQRILDYGADRFMPKPIDIRSIRKGISDLLK</sequence>
<evidence type="ECO:0000313" key="5">
    <source>
        <dbReference type="Proteomes" id="UP000014977"/>
    </source>
</evidence>
<dbReference type="PANTHER" id="PTHR44591">
    <property type="entry name" value="STRESS RESPONSE REGULATOR PROTEIN 1"/>
    <property type="match status" value="1"/>
</dbReference>
<evidence type="ECO:0000313" key="4">
    <source>
        <dbReference type="EMBL" id="EPR35175.1"/>
    </source>
</evidence>
<dbReference type="InterPro" id="IPR050595">
    <property type="entry name" value="Bact_response_regulator"/>
</dbReference>
<dbReference type="PROSITE" id="PS50110">
    <property type="entry name" value="RESPONSE_REGULATORY"/>
    <property type="match status" value="1"/>
</dbReference>
<dbReference type="Pfam" id="PF12728">
    <property type="entry name" value="HTH_17"/>
    <property type="match status" value="1"/>
</dbReference>
<feature type="domain" description="Response regulatory" evidence="3">
    <location>
        <begin position="71"/>
        <end position="187"/>
    </location>
</feature>
<evidence type="ECO:0000256" key="2">
    <source>
        <dbReference type="PROSITE-ProRule" id="PRU00169"/>
    </source>
</evidence>
<dbReference type="SUPFAM" id="SSF46955">
    <property type="entry name" value="Putative DNA-binding domain"/>
    <property type="match status" value="1"/>
</dbReference>
<dbReference type="NCBIfam" id="TIGR01764">
    <property type="entry name" value="excise"/>
    <property type="match status" value="1"/>
</dbReference>
<reference evidence="4 5" key="1">
    <citation type="journal article" date="2013" name="Genome Announc.">
        <title>Draft genome sequences for three mercury-methylating, sulfate-reducing bacteria.</title>
        <authorList>
            <person name="Brown S.D."/>
            <person name="Hurt R.A.Jr."/>
            <person name="Gilmour C.C."/>
            <person name="Elias D.A."/>
        </authorList>
    </citation>
    <scope>NUCLEOTIDE SEQUENCE [LARGE SCALE GENOMIC DNA]</scope>
    <source>
        <strain evidence="4 5">DSM 2059</strain>
    </source>
</reference>
<dbReference type="Gene3D" id="3.40.50.2300">
    <property type="match status" value="1"/>
</dbReference>
<dbReference type="InterPro" id="IPR041657">
    <property type="entry name" value="HTH_17"/>
</dbReference>
<dbReference type="SMART" id="SM00448">
    <property type="entry name" value="REC"/>
    <property type="match status" value="1"/>
</dbReference>
<evidence type="ECO:0000256" key="1">
    <source>
        <dbReference type="ARBA" id="ARBA00022553"/>
    </source>
</evidence>
<dbReference type="EMBL" id="ATHJ01000109">
    <property type="protein sequence ID" value="EPR35175.1"/>
    <property type="molecule type" value="Genomic_DNA"/>
</dbReference>
<evidence type="ECO:0000259" key="3">
    <source>
        <dbReference type="PROSITE" id="PS50110"/>
    </source>
</evidence>
<dbReference type="STRING" id="897.B2D07_09975"/>
<dbReference type="PANTHER" id="PTHR44591:SF3">
    <property type="entry name" value="RESPONSE REGULATORY DOMAIN-CONTAINING PROTEIN"/>
    <property type="match status" value="1"/>
</dbReference>
<name>S7TEZ1_DESML</name>
<gene>
    <name evidence="4" type="ORF">dsmv_3167</name>
</gene>
<keyword evidence="1 2" id="KW-0597">Phosphoprotein</keyword>
<dbReference type="InterPro" id="IPR010093">
    <property type="entry name" value="SinI_DNA-bd"/>
</dbReference>
<dbReference type="Proteomes" id="UP000014977">
    <property type="component" value="Unassembled WGS sequence"/>
</dbReference>
<protein>
    <submittedName>
        <fullName evidence="4">Response regulator receiver protein</fullName>
    </submittedName>
</protein>
<dbReference type="GO" id="GO:0003677">
    <property type="term" value="F:DNA binding"/>
    <property type="evidence" value="ECO:0007669"/>
    <property type="project" value="InterPro"/>
</dbReference>
<feature type="modified residue" description="4-aspartylphosphate" evidence="2">
    <location>
        <position position="120"/>
    </location>
</feature>
<dbReference type="InterPro" id="IPR011006">
    <property type="entry name" value="CheY-like_superfamily"/>
</dbReference>
<accession>S7TEZ1</accession>
<dbReference type="AlphaFoldDB" id="S7TEZ1"/>
<dbReference type="OrthoDB" id="5416564at2"/>
<keyword evidence="5" id="KW-1185">Reference proteome</keyword>